<dbReference type="Proteomes" id="UP001066276">
    <property type="component" value="Chromosome 3_1"/>
</dbReference>
<comment type="caution">
    <text evidence="2">The sequence shown here is derived from an EMBL/GenBank/DDBJ whole genome shotgun (WGS) entry which is preliminary data.</text>
</comment>
<reference evidence="2" key="1">
    <citation type="journal article" date="2022" name="bioRxiv">
        <title>Sequencing and chromosome-scale assembly of the giantPleurodeles waltlgenome.</title>
        <authorList>
            <person name="Brown T."/>
            <person name="Elewa A."/>
            <person name="Iarovenko S."/>
            <person name="Subramanian E."/>
            <person name="Araus A.J."/>
            <person name="Petzold A."/>
            <person name="Susuki M."/>
            <person name="Suzuki K.-i.T."/>
            <person name="Hayashi T."/>
            <person name="Toyoda A."/>
            <person name="Oliveira C."/>
            <person name="Osipova E."/>
            <person name="Leigh N.D."/>
            <person name="Simon A."/>
            <person name="Yun M.H."/>
        </authorList>
    </citation>
    <scope>NUCLEOTIDE SEQUENCE</scope>
    <source>
        <strain evidence="2">20211129_DDA</strain>
        <tissue evidence="2">Liver</tissue>
    </source>
</reference>
<keyword evidence="3" id="KW-1185">Reference proteome</keyword>
<dbReference type="AlphaFoldDB" id="A0AAV7UM56"/>
<evidence type="ECO:0000313" key="3">
    <source>
        <dbReference type="Proteomes" id="UP001066276"/>
    </source>
</evidence>
<dbReference type="EMBL" id="JANPWB010000005">
    <property type="protein sequence ID" value="KAJ1190090.1"/>
    <property type="molecule type" value="Genomic_DNA"/>
</dbReference>
<name>A0AAV7UM56_PLEWA</name>
<evidence type="ECO:0000256" key="1">
    <source>
        <dbReference type="SAM" id="MobiDB-lite"/>
    </source>
</evidence>
<protein>
    <submittedName>
        <fullName evidence="2">Uncharacterized protein</fullName>
    </submittedName>
</protein>
<evidence type="ECO:0000313" key="2">
    <source>
        <dbReference type="EMBL" id="KAJ1190090.1"/>
    </source>
</evidence>
<feature type="region of interest" description="Disordered" evidence="1">
    <location>
        <begin position="1"/>
        <end position="35"/>
    </location>
</feature>
<proteinExistence type="predicted"/>
<organism evidence="2 3">
    <name type="scientific">Pleurodeles waltl</name>
    <name type="common">Iberian ribbed newt</name>
    <dbReference type="NCBI Taxonomy" id="8319"/>
    <lineage>
        <taxon>Eukaryota</taxon>
        <taxon>Metazoa</taxon>
        <taxon>Chordata</taxon>
        <taxon>Craniata</taxon>
        <taxon>Vertebrata</taxon>
        <taxon>Euteleostomi</taxon>
        <taxon>Amphibia</taxon>
        <taxon>Batrachia</taxon>
        <taxon>Caudata</taxon>
        <taxon>Salamandroidea</taxon>
        <taxon>Salamandridae</taxon>
        <taxon>Pleurodelinae</taxon>
        <taxon>Pleurodeles</taxon>
    </lineage>
</organism>
<gene>
    <name evidence="2" type="ORF">NDU88_006829</name>
</gene>
<accession>A0AAV7UM56</accession>
<sequence length="189" mass="19910">MHRRAAGSVQVTAGSHLDSPQGGHRAPPVVHPPDHVAPATAHLILRPGSPAARPRPQALLPCRLPWAQALSVRGLRLRRSVESRPLPAPTSVRRLHLQGTVPPSGWGTPTATPQLASLPWPSSLAARRWIGYSPATGRTTTVSVGSPCTAARTQLVSGGLVNSPRCLLKGPQLLPRHRWPPPAPGGSGF</sequence>